<proteinExistence type="predicted"/>
<dbReference type="EMBL" id="QHHQ01000010">
    <property type="protein sequence ID" value="RAH96982.1"/>
    <property type="molecule type" value="Genomic_DNA"/>
</dbReference>
<evidence type="ECO:0000313" key="2">
    <source>
        <dbReference type="Proteomes" id="UP000249590"/>
    </source>
</evidence>
<protein>
    <recommendedName>
        <fullName evidence="3">HTH luxR-type domain-containing protein</fullName>
    </recommendedName>
</protein>
<evidence type="ECO:0000313" key="1">
    <source>
        <dbReference type="EMBL" id="RAH96982.1"/>
    </source>
</evidence>
<reference evidence="1 2" key="1">
    <citation type="submission" date="2018-05" db="EMBL/GenBank/DDBJ databases">
        <title>Acuticoccus sediminis sp. nov., isolated from deep-sea sediment of Indian Ocean.</title>
        <authorList>
            <person name="Liu X."/>
            <person name="Lai Q."/>
            <person name="Du Y."/>
            <person name="Sun F."/>
            <person name="Zhang X."/>
            <person name="Wang S."/>
            <person name="Shao Z."/>
        </authorList>
    </citation>
    <scope>NUCLEOTIDE SEQUENCE [LARGE SCALE GENOMIC DNA]</scope>
    <source>
        <strain evidence="1 2">PTG4-2</strain>
    </source>
</reference>
<dbReference type="GO" id="GO:0006355">
    <property type="term" value="P:regulation of DNA-templated transcription"/>
    <property type="evidence" value="ECO:0007669"/>
    <property type="project" value="InterPro"/>
</dbReference>
<comment type="caution">
    <text evidence="1">The sequence shown here is derived from an EMBL/GenBank/DDBJ whole genome shotgun (WGS) entry which is preliminary data.</text>
</comment>
<sequence>MNTPALALDFVERQSIERTEFFTDWKRPQGFGVGGIAVNVARSSRHILCASVELSDRQEELYAGSLSLLLERLVPHLKTLAELNGQSWSRGIHATVDTMQTGVLVLSHLGQVLHMNSAADRLLSATSLSIDAKGTLRGRTPEAEGIVDAAIGEVVAGRVAARTVRLRDLGYLGDISLTVSGIPEVAGRPPLWSLSPLSSPAAVVYLAADHERARTIVPRVMAAYGLSEDEAFMAFFIYCGTKLDQIAKVTGQSAYDAQVTIDRVMKKMDAPRYADVVRRVARFAAAV</sequence>
<keyword evidence="2" id="KW-1185">Reference proteome</keyword>
<name>A0A8B2NIP2_9HYPH</name>
<dbReference type="InterPro" id="IPR016032">
    <property type="entry name" value="Sig_transdc_resp-reg_C-effctor"/>
</dbReference>
<accession>A0A8B2NIP2</accession>
<organism evidence="1 2">
    <name type="scientific">Acuticoccus sediminis</name>
    <dbReference type="NCBI Taxonomy" id="2184697"/>
    <lineage>
        <taxon>Bacteria</taxon>
        <taxon>Pseudomonadati</taxon>
        <taxon>Pseudomonadota</taxon>
        <taxon>Alphaproteobacteria</taxon>
        <taxon>Hyphomicrobiales</taxon>
        <taxon>Amorphaceae</taxon>
        <taxon>Acuticoccus</taxon>
    </lineage>
</organism>
<evidence type="ECO:0008006" key="3">
    <source>
        <dbReference type="Google" id="ProtNLM"/>
    </source>
</evidence>
<gene>
    <name evidence="1" type="ORF">DLJ53_30360</name>
</gene>
<dbReference type="SUPFAM" id="SSF46894">
    <property type="entry name" value="C-terminal effector domain of the bipartite response regulators"/>
    <property type="match status" value="1"/>
</dbReference>
<dbReference type="Proteomes" id="UP000249590">
    <property type="component" value="Unassembled WGS sequence"/>
</dbReference>
<dbReference type="RefSeq" id="WP_111352090.1">
    <property type="nucleotide sequence ID" value="NZ_JAIWKD010000010.1"/>
</dbReference>
<dbReference type="AlphaFoldDB" id="A0A8B2NIP2"/>
<dbReference type="OrthoDB" id="4457864at2"/>
<dbReference type="GO" id="GO:0003677">
    <property type="term" value="F:DNA binding"/>
    <property type="evidence" value="ECO:0007669"/>
    <property type="project" value="InterPro"/>
</dbReference>